<gene>
    <name evidence="11" type="ORF">Fcan01_06596</name>
</gene>
<dbReference type="SUPFAM" id="SSF51126">
    <property type="entry name" value="Pectin lyase-like"/>
    <property type="match status" value="1"/>
</dbReference>
<feature type="transmembrane region" description="Helical" evidence="8">
    <location>
        <begin position="709"/>
        <end position="732"/>
    </location>
</feature>
<evidence type="ECO:0000256" key="8">
    <source>
        <dbReference type="SAM" id="Phobius"/>
    </source>
</evidence>
<evidence type="ECO:0000256" key="7">
    <source>
        <dbReference type="ARBA" id="ARBA00023180"/>
    </source>
</evidence>
<dbReference type="SMART" id="SM00710">
    <property type="entry name" value="PbH1"/>
    <property type="match status" value="6"/>
</dbReference>
<dbReference type="Pfam" id="PF13229">
    <property type="entry name" value="Beta_helix"/>
    <property type="match status" value="1"/>
</dbReference>
<evidence type="ECO:0000256" key="2">
    <source>
        <dbReference type="ARBA" id="ARBA00010532"/>
    </source>
</evidence>
<keyword evidence="3" id="KW-1003">Cell membrane</keyword>
<dbReference type="Proteomes" id="UP000198287">
    <property type="component" value="Unassembled WGS sequence"/>
</dbReference>
<accession>A0A226ELZ0</accession>
<dbReference type="Gene3D" id="2.160.20.10">
    <property type="entry name" value="Single-stranded right-handed beta-helix, Pectin lyase-like"/>
    <property type="match status" value="1"/>
</dbReference>
<feature type="chain" id="PRO_5012488766" evidence="9">
    <location>
        <begin position="18"/>
        <end position="867"/>
    </location>
</feature>
<dbReference type="OrthoDB" id="6495190at2759"/>
<keyword evidence="7" id="KW-0325">Glycoprotein</keyword>
<feature type="domain" description="Right handed beta helix" evidence="10">
    <location>
        <begin position="92"/>
        <end position="226"/>
    </location>
</feature>
<evidence type="ECO:0000256" key="9">
    <source>
        <dbReference type="SAM" id="SignalP"/>
    </source>
</evidence>
<sequence length="867" mass="95539">MARFWESFIFIATFTFAFHNGVTNAVTHTVATTSQFQAALRAVLPGDVIILQDNTEFNGFFRAEVSGTAQDRIVIQGTSTSVLTGWSSAFNLEASYYTLRGFTIANAKKGILIDGGNFNVLEDLTIHTIDEEGVHFRFFSSDNIVQNCEIYDTGITRPGYGEGVYIGQDYSKWASPNEPDKCDRNIVRNNRIGPCGGENIDIKEGSCCGLIEGNTFDGRGMSFVNSDDSWIDVKGSDYLIQNNTGVYSIKDGIQVRTHMPPGGVSGCRNIFRNNLFNLIGNTGGVGIYLNSQVQCDNSSQIYADNRVTTGEPLTNGWQAQLKNGTEMFEKWVDIPIPIYIKFYFFNVTNADKFLAGVGGDWSTKPEAVATILATVDESILPRALSREILSFMMSPLSRERFLMPAIVKDILFGKRLNFIYDTFISIAKDVLGIELPPELADGKFGAYLNKNGTNADGLWEIYSGGQDYKKIGQLKSINGKSDVEGAWKGDCNNIKGSDGSFFPPLLKKDTPLSAFSPDVCRSVDVTFDSEVKFKGIPAFRFVALKTMFASGKTHPPNDCYCMPIPSPLNGTCDFDGVTRMFSCAPAVISKPHFLDADDFILESVVGLKPDRALHETFMDVEPTLGMPIQAYKRLQMSVEVQPLPFGAPWDTIPHMFFPFMWAAEEGVLDDDNANDIKSRFIIPMRIANIAKWVIVVVGGVGTLVGAGSIIILICVLAVVSFVVILLLGIVIARKKGRCRRTHYSHDITTESQAGEILAVVSTTNRAQAVEKNTQSKPTTNATFSSPTQLFLQQQQRSFMSSLQQSDQQTRLPFPITSVSGQVEFDRRNGLLTGSERVFSLRPPYTGFGGPPSYTESLALQRLRSSIR</sequence>
<dbReference type="PRINTS" id="PR01609">
    <property type="entry name" value="CD36FAMILY"/>
</dbReference>
<dbReference type="InterPro" id="IPR012334">
    <property type="entry name" value="Pectin_lyas_fold"/>
</dbReference>
<dbReference type="PANTHER" id="PTHR11923">
    <property type="entry name" value="SCAVENGER RECEPTOR CLASS B TYPE-1 SR-B1"/>
    <property type="match status" value="1"/>
</dbReference>
<dbReference type="InterPro" id="IPR002159">
    <property type="entry name" value="CD36_fam"/>
</dbReference>
<evidence type="ECO:0000256" key="5">
    <source>
        <dbReference type="ARBA" id="ARBA00022989"/>
    </source>
</evidence>
<keyword evidence="12" id="KW-1185">Reference proteome</keyword>
<dbReference type="GO" id="GO:0005901">
    <property type="term" value="C:caveola"/>
    <property type="evidence" value="ECO:0007669"/>
    <property type="project" value="UniProtKB-SubCell"/>
</dbReference>
<keyword evidence="4 8" id="KW-0812">Transmembrane</keyword>
<name>A0A226ELZ0_FOLCA</name>
<keyword evidence="6 8" id="KW-0472">Membrane</keyword>
<dbReference type="GO" id="GO:0005737">
    <property type="term" value="C:cytoplasm"/>
    <property type="evidence" value="ECO:0007669"/>
    <property type="project" value="TreeGrafter"/>
</dbReference>
<comment type="caution">
    <text evidence="11">The sequence shown here is derived from an EMBL/GenBank/DDBJ whole genome shotgun (WGS) entry which is preliminary data.</text>
</comment>
<feature type="signal peptide" evidence="9">
    <location>
        <begin position="1"/>
        <end position="17"/>
    </location>
</feature>
<dbReference type="PANTHER" id="PTHR11923:SF51">
    <property type="entry name" value="LYSOSOME MEMBRANE PROTEIN 2"/>
    <property type="match status" value="1"/>
</dbReference>
<keyword evidence="9" id="KW-0732">Signal</keyword>
<organism evidence="11 12">
    <name type="scientific">Folsomia candida</name>
    <name type="common">Springtail</name>
    <dbReference type="NCBI Taxonomy" id="158441"/>
    <lineage>
        <taxon>Eukaryota</taxon>
        <taxon>Metazoa</taxon>
        <taxon>Ecdysozoa</taxon>
        <taxon>Arthropoda</taxon>
        <taxon>Hexapoda</taxon>
        <taxon>Collembola</taxon>
        <taxon>Entomobryomorpha</taxon>
        <taxon>Isotomoidea</taxon>
        <taxon>Isotomidae</taxon>
        <taxon>Proisotominae</taxon>
        <taxon>Folsomia</taxon>
    </lineage>
</organism>
<reference evidence="11 12" key="1">
    <citation type="submission" date="2015-12" db="EMBL/GenBank/DDBJ databases">
        <title>The genome of Folsomia candida.</title>
        <authorList>
            <person name="Faddeeva A."/>
            <person name="Derks M.F."/>
            <person name="Anvar Y."/>
            <person name="Smit S."/>
            <person name="Van Straalen N."/>
            <person name="Roelofs D."/>
        </authorList>
    </citation>
    <scope>NUCLEOTIDE SEQUENCE [LARGE SCALE GENOMIC DNA]</scope>
    <source>
        <strain evidence="11 12">VU population</strain>
        <tissue evidence="11">Whole body</tissue>
    </source>
</reference>
<proteinExistence type="inferred from homology"/>
<evidence type="ECO:0000259" key="10">
    <source>
        <dbReference type="Pfam" id="PF13229"/>
    </source>
</evidence>
<dbReference type="GO" id="GO:0005044">
    <property type="term" value="F:scavenger receptor activity"/>
    <property type="evidence" value="ECO:0007669"/>
    <property type="project" value="TreeGrafter"/>
</dbReference>
<dbReference type="AlphaFoldDB" id="A0A226ELZ0"/>
<dbReference type="InterPro" id="IPR011050">
    <property type="entry name" value="Pectin_lyase_fold/virulence"/>
</dbReference>
<keyword evidence="5 8" id="KW-1133">Transmembrane helix</keyword>
<evidence type="ECO:0000256" key="1">
    <source>
        <dbReference type="ARBA" id="ARBA00004236"/>
    </source>
</evidence>
<dbReference type="InterPro" id="IPR039448">
    <property type="entry name" value="Beta_helix"/>
</dbReference>
<comment type="similarity">
    <text evidence="2">Belongs to the CD36 family.</text>
</comment>
<dbReference type="EMBL" id="LNIX01000003">
    <property type="protein sequence ID" value="OXA58228.1"/>
    <property type="molecule type" value="Genomic_DNA"/>
</dbReference>
<evidence type="ECO:0000256" key="4">
    <source>
        <dbReference type="ARBA" id="ARBA00022692"/>
    </source>
</evidence>
<comment type="subcellular location">
    <subcellularLocation>
        <location evidence="1">Cell membrane</location>
    </subcellularLocation>
</comment>
<dbReference type="InterPro" id="IPR006626">
    <property type="entry name" value="PbH1"/>
</dbReference>
<evidence type="ECO:0000256" key="3">
    <source>
        <dbReference type="ARBA" id="ARBA00022475"/>
    </source>
</evidence>
<evidence type="ECO:0000313" key="11">
    <source>
        <dbReference type="EMBL" id="OXA58228.1"/>
    </source>
</evidence>
<protein>
    <submittedName>
        <fullName evidence="11">Lysosome membrane protein 2</fullName>
    </submittedName>
</protein>
<evidence type="ECO:0000256" key="6">
    <source>
        <dbReference type="ARBA" id="ARBA00023136"/>
    </source>
</evidence>
<evidence type="ECO:0000313" key="12">
    <source>
        <dbReference type="Proteomes" id="UP000198287"/>
    </source>
</evidence>
<dbReference type="Pfam" id="PF01130">
    <property type="entry name" value="CD36"/>
    <property type="match status" value="2"/>
</dbReference>